<proteinExistence type="predicted"/>
<evidence type="ECO:0000313" key="2">
    <source>
        <dbReference type="EMBL" id="KAF2199438.1"/>
    </source>
</evidence>
<sequence length="219" mass="23974">MLSITLSSILLSVPAVLAVTEVIAKPLPVGCASYPRYNEETGTAGPWTIKVSDSENPAIEGFGDTSAYSVLFNGRPSLRWGSITIPTYNQIAKNPFQCINNTMTAWVPNDLTAAGAPTNYQWTPLVISNYPYDAELMWKIQSSEELKPFEHYVDGVKQDGVFIGGYENSTKWGFRYYPANVGSVRDYYLIRLLGPNSADPVTGAALQANETVGYIKIDG</sequence>
<evidence type="ECO:0000256" key="1">
    <source>
        <dbReference type="SAM" id="SignalP"/>
    </source>
</evidence>
<dbReference type="Proteomes" id="UP000799536">
    <property type="component" value="Unassembled WGS sequence"/>
</dbReference>
<protein>
    <submittedName>
        <fullName evidence="2">Uncharacterized protein</fullName>
    </submittedName>
</protein>
<dbReference type="EMBL" id="ML994076">
    <property type="protein sequence ID" value="KAF2199438.1"/>
    <property type="molecule type" value="Genomic_DNA"/>
</dbReference>
<feature type="chain" id="PRO_5040431798" evidence="1">
    <location>
        <begin position="19"/>
        <end position="219"/>
    </location>
</feature>
<accession>A0A9P4JMZ3</accession>
<evidence type="ECO:0000313" key="3">
    <source>
        <dbReference type="Proteomes" id="UP000799536"/>
    </source>
</evidence>
<keyword evidence="1" id="KW-0732">Signal</keyword>
<comment type="caution">
    <text evidence="2">The sequence shown here is derived from an EMBL/GenBank/DDBJ whole genome shotgun (WGS) entry which is preliminary data.</text>
</comment>
<dbReference type="AlphaFoldDB" id="A0A9P4JMZ3"/>
<dbReference type="OrthoDB" id="3545468at2759"/>
<organism evidence="2 3">
    <name type="scientific">Delitschia confertaspora ATCC 74209</name>
    <dbReference type="NCBI Taxonomy" id="1513339"/>
    <lineage>
        <taxon>Eukaryota</taxon>
        <taxon>Fungi</taxon>
        <taxon>Dikarya</taxon>
        <taxon>Ascomycota</taxon>
        <taxon>Pezizomycotina</taxon>
        <taxon>Dothideomycetes</taxon>
        <taxon>Pleosporomycetidae</taxon>
        <taxon>Pleosporales</taxon>
        <taxon>Delitschiaceae</taxon>
        <taxon>Delitschia</taxon>
    </lineage>
</organism>
<keyword evidence="3" id="KW-1185">Reference proteome</keyword>
<feature type="signal peptide" evidence="1">
    <location>
        <begin position="1"/>
        <end position="18"/>
    </location>
</feature>
<reference evidence="2" key="1">
    <citation type="journal article" date="2020" name="Stud. Mycol.">
        <title>101 Dothideomycetes genomes: a test case for predicting lifestyles and emergence of pathogens.</title>
        <authorList>
            <person name="Haridas S."/>
            <person name="Albert R."/>
            <person name="Binder M."/>
            <person name="Bloem J."/>
            <person name="Labutti K."/>
            <person name="Salamov A."/>
            <person name="Andreopoulos B."/>
            <person name="Baker S."/>
            <person name="Barry K."/>
            <person name="Bills G."/>
            <person name="Bluhm B."/>
            <person name="Cannon C."/>
            <person name="Castanera R."/>
            <person name="Culley D."/>
            <person name="Daum C."/>
            <person name="Ezra D."/>
            <person name="Gonzalez J."/>
            <person name="Henrissat B."/>
            <person name="Kuo A."/>
            <person name="Liang C."/>
            <person name="Lipzen A."/>
            <person name="Lutzoni F."/>
            <person name="Magnuson J."/>
            <person name="Mondo S."/>
            <person name="Nolan M."/>
            <person name="Ohm R."/>
            <person name="Pangilinan J."/>
            <person name="Park H.-J."/>
            <person name="Ramirez L."/>
            <person name="Alfaro M."/>
            <person name="Sun H."/>
            <person name="Tritt A."/>
            <person name="Yoshinaga Y."/>
            <person name="Zwiers L.-H."/>
            <person name="Turgeon B."/>
            <person name="Goodwin S."/>
            <person name="Spatafora J."/>
            <person name="Crous P."/>
            <person name="Grigoriev I."/>
        </authorList>
    </citation>
    <scope>NUCLEOTIDE SEQUENCE</scope>
    <source>
        <strain evidence="2">ATCC 74209</strain>
    </source>
</reference>
<gene>
    <name evidence="2" type="ORF">GQ43DRAFT_442491</name>
</gene>
<name>A0A9P4JMZ3_9PLEO</name>